<gene>
    <name evidence="3" type="ORF">A3G46_01585</name>
</gene>
<accession>A0A1G2UQW2</accession>
<dbReference type="Pfam" id="PF00534">
    <property type="entry name" value="Glycos_transf_1"/>
    <property type="match status" value="1"/>
</dbReference>
<dbReference type="PANTHER" id="PTHR45947">
    <property type="entry name" value="SULFOQUINOVOSYL TRANSFERASE SQD2"/>
    <property type="match status" value="1"/>
</dbReference>
<dbReference type="EMBL" id="MHWS01000022">
    <property type="protein sequence ID" value="OHB11785.1"/>
    <property type="molecule type" value="Genomic_DNA"/>
</dbReference>
<dbReference type="Gene3D" id="3.40.50.2000">
    <property type="entry name" value="Glycogen Phosphorylase B"/>
    <property type="match status" value="2"/>
</dbReference>
<dbReference type="CDD" id="cd03801">
    <property type="entry name" value="GT4_PimA-like"/>
    <property type="match status" value="1"/>
</dbReference>
<proteinExistence type="predicted"/>
<dbReference type="GO" id="GO:0016757">
    <property type="term" value="F:glycosyltransferase activity"/>
    <property type="evidence" value="ECO:0007669"/>
    <property type="project" value="InterPro"/>
</dbReference>
<protein>
    <recommendedName>
        <fullName evidence="5">4-alpha-glucanotransferase</fullName>
    </recommendedName>
</protein>
<dbReference type="InterPro" id="IPR028098">
    <property type="entry name" value="Glyco_trans_4-like_N"/>
</dbReference>
<comment type="caution">
    <text evidence="3">The sequence shown here is derived from an EMBL/GenBank/DDBJ whole genome shotgun (WGS) entry which is preliminary data.</text>
</comment>
<reference evidence="3 4" key="1">
    <citation type="journal article" date="2016" name="Nat. Commun.">
        <title>Thousands of microbial genomes shed light on interconnected biogeochemical processes in an aquifer system.</title>
        <authorList>
            <person name="Anantharaman K."/>
            <person name="Brown C.T."/>
            <person name="Hug L.A."/>
            <person name="Sharon I."/>
            <person name="Castelle C.J."/>
            <person name="Probst A.J."/>
            <person name="Thomas B.C."/>
            <person name="Singh A."/>
            <person name="Wilkins M.J."/>
            <person name="Karaoz U."/>
            <person name="Brodie E.L."/>
            <person name="Williams K.H."/>
            <person name="Hubbard S.S."/>
            <person name="Banfield J.F."/>
        </authorList>
    </citation>
    <scope>NUCLEOTIDE SEQUENCE [LARGE SCALE GENOMIC DNA]</scope>
</reference>
<evidence type="ECO:0000259" key="2">
    <source>
        <dbReference type="Pfam" id="PF13439"/>
    </source>
</evidence>
<dbReference type="SUPFAM" id="SSF53756">
    <property type="entry name" value="UDP-Glycosyltransferase/glycogen phosphorylase"/>
    <property type="match status" value="1"/>
</dbReference>
<dbReference type="PANTHER" id="PTHR45947:SF3">
    <property type="entry name" value="SULFOQUINOVOSYL TRANSFERASE SQD2"/>
    <property type="match status" value="1"/>
</dbReference>
<evidence type="ECO:0000259" key="1">
    <source>
        <dbReference type="Pfam" id="PF00534"/>
    </source>
</evidence>
<evidence type="ECO:0000313" key="3">
    <source>
        <dbReference type="EMBL" id="OHB11785.1"/>
    </source>
</evidence>
<dbReference type="Pfam" id="PF13439">
    <property type="entry name" value="Glyco_transf_4"/>
    <property type="match status" value="1"/>
</dbReference>
<feature type="domain" description="Glycosyltransferase subfamily 4-like N-terminal" evidence="2">
    <location>
        <begin position="91"/>
        <end position="203"/>
    </location>
</feature>
<feature type="domain" description="Glycosyl transferase family 1" evidence="1">
    <location>
        <begin position="219"/>
        <end position="373"/>
    </location>
</feature>
<dbReference type="AlphaFoldDB" id="A0A1G2UQW2"/>
<sequence length="419" mass="45911">MFGWEFPPFNSGGLGVACEGLSKALSSSGIPLTFVLPFKIPISVPWCKFVFADESSDLMNDIQIRSLFSGYLSHSDSFPSQKYGLPAFVSGEIIERVRSYALKAGGIAKKNRHSVIHVHDWLTYPAGIAAKEVSGRPLVAHIHATEFDRSGGDNVNSDIYNIELEGFRQADAIVAVSERTKKKVVSKYGIPAEKVKVVYNGIEFKNNSAIIERNLDCLKQNGNKIVLFVGRITLQKGPDYFVSMAEKVLSHEPNTFFVVSGSGDTEGQMIRMVANKGLSSKFIFCGFLRDQELDRVYKAADIFVMPSVSEPFGLVPLEAMISGVPVLVSKESGVSEILSSALKSHFWDTDDMADKVISVLRHSKLQNNLSAHGNQEVKAIHWKKAADSLISLYNSLDNAFSMFLLPGSSATASAQVPYL</sequence>
<evidence type="ECO:0000313" key="4">
    <source>
        <dbReference type="Proteomes" id="UP000177276"/>
    </source>
</evidence>
<organism evidence="3 4">
    <name type="scientific">Candidatus Zambryskibacteria bacterium RIFCSPLOWO2_12_FULL_39_16</name>
    <dbReference type="NCBI Taxonomy" id="1802775"/>
    <lineage>
        <taxon>Bacteria</taxon>
        <taxon>Candidatus Zambryskiibacteriota</taxon>
    </lineage>
</organism>
<dbReference type="Proteomes" id="UP000177276">
    <property type="component" value="Unassembled WGS sequence"/>
</dbReference>
<dbReference type="InterPro" id="IPR050194">
    <property type="entry name" value="Glycosyltransferase_grp1"/>
</dbReference>
<evidence type="ECO:0008006" key="5">
    <source>
        <dbReference type="Google" id="ProtNLM"/>
    </source>
</evidence>
<name>A0A1G2UQW2_9BACT</name>
<dbReference type="InterPro" id="IPR001296">
    <property type="entry name" value="Glyco_trans_1"/>
</dbReference>